<dbReference type="STRING" id="388950.GCA_001611675_03224"/>
<proteinExistence type="predicted"/>
<keyword evidence="2" id="KW-0378">Hydrolase</keyword>
<gene>
    <name evidence="5" type="ORF">SAMN04487941_4075</name>
</gene>
<evidence type="ECO:0000313" key="6">
    <source>
        <dbReference type="Proteomes" id="UP000182491"/>
    </source>
</evidence>
<dbReference type="Pfam" id="PF02230">
    <property type="entry name" value="Abhydrolase_2"/>
    <property type="match status" value="1"/>
</dbReference>
<keyword evidence="1 3" id="KW-0732">Signal</keyword>
<sequence>MCSLIVFLLVSFYGMGILAACTVEAEGEIMTKRDSYKTGRLTAKPATGAKANDLKTGMQPLNLDGKKEGLIYIPSSYSSEKPAALAVMLHGAGANAEQGLSLLRKQADALNIILIAPASRAPSWDIISSRAFGPDVLYIDQALQQVFDRYAIETARVAVGGFSDGASYALTLGLTNGDLFTHILAFSPGFAHTAELHGNPAVFISHGIHDSILPIDPCSRRIVPQLQRQGFEVKYQEFDGPHTVPTEVVESAVAWFLKSEV</sequence>
<dbReference type="SUPFAM" id="SSF53474">
    <property type="entry name" value="alpha/beta-Hydrolases"/>
    <property type="match status" value="1"/>
</dbReference>
<feature type="chain" id="PRO_5010308013" evidence="3">
    <location>
        <begin position="20"/>
        <end position="261"/>
    </location>
</feature>
<feature type="signal peptide" evidence="3">
    <location>
        <begin position="1"/>
        <end position="19"/>
    </location>
</feature>
<evidence type="ECO:0000256" key="1">
    <source>
        <dbReference type="ARBA" id="ARBA00022729"/>
    </source>
</evidence>
<protein>
    <submittedName>
        <fullName evidence="5">Predicted esterase</fullName>
    </submittedName>
</protein>
<evidence type="ECO:0000256" key="2">
    <source>
        <dbReference type="ARBA" id="ARBA00022801"/>
    </source>
</evidence>
<dbReference type="InterPro" id="IPR050955">
    <property type="entry name" value="Plant_Biomass_Hydrol_Est"/>
</dbReference>
<dbReference type="PANTHER" id="PTHR43037:SF5">
    <property type="entry name" value="FERULOYL ESTERASE"/>
    <property type="match status" value="1"/>
</dbReference>
<evidence type="ECO:0000259" key="4">
    <source>
        <dbReference type="Pfam" id="PF02230"/>
    </source>
</evidence>
<evidence type="ECO:0000313" key="5">
    <source>
        <dbReference type="EMBL" id="SFV00592.1"/>
    </source>
</evidence>
<dbReference type="InterPro" id="IPR003140">
    <property type="entry name" value="PLipase/COase/thioEstase"/>
</dbReference>
<feature type="domain" description="Phospholipase/carboxylesterase/thioesterase" evidence="4">
    <location>
        <begin position="140"/>
        <end position="239"/>
    </location>
</feature>
<reference evidence="6" key="1">
    <citation type="submission" date="2016-10" db="EMBL/GenBank/DDBJ databases">
        <authorList>
            <person name="Varghese N."/>
        </authorList>
    </citation>
    <scope>NUCLEOTIDE SEQUENCE [LARGE SCALE GENOMIC DNA]</scope>
    <source>
        <strain evidence="6">DSM 18820</strain>
    </source>
</reference>
<dbReference type="GO" id="GO:0016787">
    <property type="term" value="F:hydrolase activity"/>
    <property type="evidence" value="ECO:0007669"/>
    <property type="project" value="UniProtKB-KW"/>
</dbReference>
<evidence type="ECO:0000256" key="3">
    <source>
        <dbReference type="SAM" id="SignalP"/>
    </source>
</evidence>
<name>A0A1I7KSZ4_9BACT</name>
<keyword evidence="6" id="KW-1185">Reference proteome</keyword>
<dbReference type="InterPro" id="IPR029058">
    <property type="entry name" value="AB_hydrolase_fold"/>
</dbReference>
<dbReference type="EMBL" id="FPCA01000008">
    <property type="protein sequence ID" value="SFV00592.1"/>
    <property type="molecule type" value="Genomic_DNA"/>
</dbReference>
<dbReference type="PANTHER" id="PTHR43037">
    <property type="entry name" value="UNNAMED PRODUCT-RELATED"/>
    <property type="match status" value="1"/>
</dbReference>
<dbReference type="Proteomes" id="UP000182491">
    <property type="component" value="Unassembled WGS sequence"/>
</dbReference>
<accession>A0A1I7KSZ4</accession>
<dbReference type="AlphaFoldDB" id="A0A1I7KSZ4"/>
<organism evidence="5 6">
    <name type="scientific">Pontibacter akesuensis</name>
    <dbReference type="NCBI Taxonomy" id="388950"/>
    <lineage>
        <taxon>Bacteria</taxon>
        <taxon>Pseudomonadati</taxon>
        <taxon>Bacteroidota</taxon>
        <taxon>Cytophagia</taxon>
        <taxon>Cytophagales</taxon>
        <taxon>Hymenobacteraceae</taxon>
        <taxon>Pontibacter</taxon>
    </lineage>
</organism>
<dbReference type="Gene3D" id="3.40.50.1820">
    <property type="entry name" value="alpha/beta hydrolase"/>
    <property type="match status" value="1"/>
</dbReference>